<evidence type="ECO:0000256" key="1">
    <source>
        <dbReference type="ARBA" id="ARBA00004479"/>
    </source>
</evidence>
<dbReference type="RefSeq" id="XP_022328436.1">
    <property type="nucleotide sequence ID" value="XM_022472728.1"/>
</dbReference>
<dbReference type="InterPro" id="IPR036179">
    <property type="entry name" value="Ig-like_dom_sf"/>
</dbReference>
<proteinExistence type="predicted"/>
<protein>
    <submittedName>
        <fullName evidence="10">Uncharacterized protein LOC111127517 isoform X1</fullName>
    </submittedName>
</protein>
<dbReference type="Pfam" id="PF13895">
    <property type="entry name" value="Ig_2"/>
    <property type="match status" value="1"/>
</dbReference>
<dbReference type="InterPro" id="IPR003599">
    <property type="entry name" value="Ig_sub"/>
</dbReference>
<feature type="transmembrane region" description="Helical" evidence="6">
    <location>
        <begin position="401"/>
        <end position="423"/>
    </location>
</feature>
<dbReference type="Gene3D" id="2.60.40.10">
    <property type="entry name" value="Immunoglobulins"/>
    <property type="match status" value="3"/>
</dbReference>
<dbReference type="AlphaFoldDB" id="A0A8B8DN66"/>
<keyword evidence="9" id="KW-1185">Reference proteome</keyword>
<dbReference type="InterPro" id="IPR007110">
    <property type="entry name" value="Ig-like_dom"/>
</dbReference>
<dbReference type="OrthoDB" id="10038880at2759"/>
<dbReference type="Proteomes" id="UP000694844">
    <property type="component" value="Chromosome 3"/>
</dbReference>
<evidence type="ECO:0000256" key="2">
    <source>
        <dbReference type="ARBA" id="ARBA00023136"/>
    </source>
</evidence>
<dbReference type="PROSITE" id="PS50835">
    <property type="entry name" value="IG_LIKE"/>
    <property type="match status" value="2"/>
</dbReference>
<sequence length="466" mass="52516">MEGQYNLTGSLQAAILGMDFSWTCSMTIPPGQTINAVTFRRNYHNVGSVGRFFNEKCTSFDTHPRYNYRCDTDHVFSLIISADNMTEYENNSVWRCEYFGDGNYRSLDQLLKISVFIRNVSLSPHDNPMTLIEGTTKKITCFVNSDAYPTPVIQWYIGETEIGGTEETLELTADKIHDGRKLRCVATNNNKSLSSTTIMNILYKPIVAVEPSSLLDVSMGDQLTVRCKVLKSNPRVILAYEWSVLTENGIIGRESHFTINRVSVNDNKTLQCRARNSVGTSEPASVRINVLLIPARPFFIKAVCCERYAVIVWVTLASRFEQQESFVQFSSFRTKREFSNASTLVNSTLDEIYSVTVINLSPDTTYTFRVVTVNQYGHVTSNAVSCQVKGKLNEASFSTSSVALCAALGGLAILTVVTFIMYLRIRRLNIKENDTRKLSRSIDETNYEVQLSPIPEEHPYHEMTDP</sequence>
<dbReference type="GO" id="GO:0016020">
    <property type="term" value="C:membrane"/>
    <property type="evidence" value="ECO:0007669"/>
    <property type="project" value="UniProtKB-SubCell"/>
</dbReference>
<dbReference type="SUPFAM" id="SSF49265">
    <property type="entry name" value="Fibronectin type III"/>
    <property type="match status" value="2"/>
</dbReference>
<dbReference type="GeneID" id="111127517"/>
<dbReference type="InterPro" id="IPR051275">
    <property type="entry name" value="Cell_adhesion_signaling"/>
</dbReference>
<dbReference type="CDD" id="cd00063">
    <property type="entry name" value="FN3"/>
    <property type="match status" value="1"/>
</dbReference>
<dbReference type="InterPro" id="IPR036116">
    <property type="entry name" value="FN3_sf"/>
</dbReference>
<reference evidence="10" key="1">
    <citation type="submission" date="2025-08" db="UniProtKB">
        <authorList>
            <consortium name="RefSeq"/>
        </authorList>
    </citation>
    <scope>IDENTIFICATION</scope>
    <source>
        <tissue evidence="10">Whole sample</tissue>
    </source>
</reference>
<organism evidence="9 10">
    <name type="scientific">Crassostrea virginica</name>
    <name type="common">Eastern oyster</name>
    <dbReference type="NCBI Taxonomy" id="6565"/>
    <lineage>
        <taxon>Eukaryota</taxon>
        <taxon>Metazoa</taxon>
        <taxon>Spiralia</taxon>
        <taxon>Lophotrochozoa</taxon>
        <taxon>Mollusca</taxon>
        <taxon>Bivalvia</taxon>
        <taxon>Autobranchia</taxon>
        <taxon>Pteriomorphia</taxon>
        <taxon>Ostreida</taxon>
        <taxon>Ostreoidea</taxon>
        <taxon>Ostreidae</taxon>
        <taxon>Crassostrea</taxon>
    </lineage>
</organism>
<dbReference type="PROSITE" id="PS50853">
    <property type="entry name" value="FN3"/>
    <property type="match status" value="1"/>
</dbReference>
<accession>A0A8B8DN66</accession>
<evidence type="ECO:0000313" key="10">
    <source>
        <dbReference type="RefSeq" id="XP_022328436.1"/>
    </source>
</evidence>
<keyword evidence="6" id="KW-1133">Transmembrane helix</keyword>
<name>A0A8B8DN66_CRAVI</name>
<dbReference type="InterPro" id="IPR003961">
    <property type="entry name" value="FN3_dom"/>
</dbReference>
<evidence type="ECO:0000256" key="3">
    <source>
        <dbReference type="ARBA" id="ARBA00023157"/>
    </source>
</evidence>
<dbReference type="PANTHER" id="PTHR11640">
    <property type="entry name" value="NEPHRIN"/>
    <property type="match status" value="1"/>
</dbReference>
<dbReference type="SMART" id="SM00409">
    <property type="entry name" value="IG"/>
    <property type="match status" value="2"/>
</dbReference>
<evidence type="ECO:0000256" key="5">
    <source>
        <dbReference type="ARBA" id="ARBA00023319"/>
    </source>
</evidence>
<keyword evidence="6" id="KW-0812">Transmembrane</keyword>
<evidence type="ECO:0000256" key="6">
    <source>
        <dbReference type="SAM" id="Phobius"/>
    </source>
</evidence>
<feature type="domain" description="Fibronectin type-III" evidence="8">
    <location>
        <begin position="293"/>
        <end position="395"/>
    </location>
</feature>
<keyword evidence="2 6" id="KW-0472">Membrane</keyword>
<evidence type="ECO:0000313" key="9">
    <source>
        <dbReference type="Proteomes" id="UP000694844"/>
    </source>
</evidence>
<evidence type="ECO:0000256" key="4">
    <source>
        <dbReference type="ARBA" id="ARBA00023180"/>
    </source>
</evidence>
<evidence type="ECO:0000259" key="7">
    <source>
        <dbReference type="PROSITE" id="PS50835"/>
    </source>
</evidence>
<dbReference type="KEGG" id="cvn:111127517"/>
<dbReference type="SUPFAM" id="SSF48726">
    <property type="entry name" value="Immunoglobulin"/>
    <property type="match status" value="2"/>
</dbReference>
<keyword evidence="3" id="KW-1015">Disulfide bond</keyword>
<gene>
    <name evidence="10" type="primary">LOC111127517</name>
</gene>
<feature type="domain" description="Ig-like" evidence="7">
    <location>
        <begin position="124"/>
        <end position="200"/>
    </location>
</feature>
<keyword evidence="5" id="KW-0393">Immunoglobulin domain</keyword>
<evidence type="ECO:0000259" key="8">
    <source>
        <dbReference type="PROSITE" id="PS50853"/>
    </source>
</evidence>
<feature type="domain" description="Ig-like" evidence="7">
    <location>
        <begin position="205"/>
        <end position="287"/>
    </location>
</feature>
<keyword evidence="4" id="KW-0325">Glycoprotein</keyword>
<dbReference type="InterPro" id="IPR013783">
    <property type="entry name" value="Ig-like_fold"/>
</dbReference>
<comment type="subcellular location">
    <subcellularLocation>
        <location evidence="1">Membrane</location>
        <topology evidence="1">Single-pass type I membrane protein</topology>
    </subcellularLocation>
</comment>